<gene>
    <name evidence="1" type="ORF">CLHOM_19030</name>
</gene>
<dbReference type="GO" id="GO:0016491">
    <property type="term" value="F:oxidoreductase activity"/>
    <property type="evidence" value="ECO:0007669"/>
    <property type="project" value="InterPro"/>
</dbReference>
<evidence type="ECO:0000313" key="2">
    <source>
        <dbReference type="Proteomes" id="UP000037043"/>
    </source>
</evidence>
<reference evidence="2" key="1">
    <citation type="submission" date="2015-08" db="EMBL/GenBank/DDBJ databases">
        <title>Genome sequence of the strict anaerobe Clostridium homopropionicum LuHBu1 (DSM 5847T).</title>
        <authorList>
            <person name="Poehlein A."/>
            <person name="Beck M."/>
            <person name="Schiel-Bengelsdorf B."/>
            <person name="Bengelsdorf F.R."/>
            <person name="Daniel R."/>
            <person name="Duerre P."/>
        </authorList>
    </citation>
    <scope>NUCLEOTIDE SEQUENCE [LARGE SCALE GENOMIC DNA]</scope>
    <source>
        <strain evidence="2">DSM 5847</strain>
    </source>
</reference>
<organism evidence="1 2">
    <name type="scientific">Clostridium homopropionicum DSM 5847</name>
    <dbReference type="NCBI Taxonomy" id="1121318"/>
    <lineage>
        <taxon>Bacteria</taxon>
        <taxon>Bacillati</taxon>
        <taxon>Bacillota</taxon>
        <taxon>Clostridia</taxon>
        <taxon>Eubacteriales</taxon>
        <taxon>Clostridiaceae</taxon>
        <taxon>Clostridium</taxon>
    </lineage>
</organism>
<dbReference type="PATRIC" id="fig|1121318.3.peg.1920"/>
<dbReference type="RefSeq" id="WP_052221439.1">
    <property type="nucleotide sequence ID" value="NZ_LHUR01000022.1"/>
</dbReference>
<sequence length="373" mass="43010">MRKGKLMAMIFVIVVISVLLIIIILDGTFSAKIYSMVWQDKYVQGLENDQRRLIAEGIKASSSHNMQPWLVKELSEDKVQLFADMKKDLKIADRDHRQLLMGHGAFIENYTQAAKRFGYETKVILHNPNFNDLYPHVATISIQPNNRQKVDSTISASWIYNDTEEFSEEDLKKLLEQVGVEFPNLSYAFITNDLEKNKLREWLRKGTEIEAKSLDATKELLSIFQWTEKSKNKYRYGLTLSNIPMIVKPFAQVMMEYSAQDPSSFGKQSIQTFEKRLADERAYVLVCSREESVEAFIQAGRFYQHLLNEVKGGNIRPSVQVLQTYPEMLEVNKEFSKAYSEYGNVLLILGLQESTKKTQGTTPRHLVEDILIK</sequence>
<protein>
    <submittedName>
        <fullName evidence="1">Uncharacterized protein</fullName>
    </submittedName>
</protein>
<dbReference type="InterPro" id="IPR000415">
    <property type="entry name" value="Nitroreductase-like"/>
</dbReference>
<dbReference type="STRING" id="36844.SAMN04488501_10290"/>
<dbReference type="Proteomes" id="UP000037043">
    <property type="component" value="Unassembled WGS sequence"/>
</dbReference>
<proteinExistence type="predicted"/>
<name>A0A0L6ZA18_9CLOT</name>
<keyword evidence="2" id="KW-1185">Reference proteome</keyword>
<dbReference type="EMBL" id="LHUR01000022">
    <property type="protein sequence ID" value="KOA19814.1"/>
    <property type="molecule type" value="Genomic_DNA"/>
</dbReference>
<dbReference type="AlphaFoldDB" id="A0A0L6ZA18"/>
<comment type="caution">
    <text evidence="1">The sequence shown here is derived from an EMBL/GenBank/DDBJ whole genome shotgun (WGS) entry which is preliminary data.</text>
</comment>
<accession>A0A0L6ZA18</accession>
<evidence type="ECO:0000313" key="1">
    <source>
        <dbReference type="EMBL" id="KOA19814.1"/>
    </source>
</evidence>
<dbReference type="Gene3D" id="3.40.109.10">
    <property type="entry name" value="NADH Oxidase"/>
    <property type="match status" value="1"/>
</dbReference>